<evidence type="ECO:0000256" key="1">
    <source>
        <dbReference type="ARBA" id="ARBA00004613"/>
    </source>
</evidence>
<dbReference type="SUPFAM" id="SSF141371">
    <property type="entry name" value="PilZ domain-like"/>
    <property type="match status" value="1"/>
</dbReference>
<feature type="region of interest" description="Disordered" evidence="4">
    <location>
        <begin position="656"/>
        <end position="748"/>
    </location>
</feature>
<dbReference type="GO" id="GO:0005576">
    <property type="term" value="C:extracellular region"/>
    <property type="evidence" value="ECO:0007669"/>
    <property type="project" value="UniProtKB-SubCell"/>
</dbReference>
<proteinExistence type="predicted"/>
<evidence type="ECO:0000313" key="8">
    <source>
        <dbReference type="EMBL" id="CAB4857424.1"/>
    </source>
</evidence>
<dbReference type="SUPFAM" id="SSF117074">
    <property type="entry name" value="Hypothetical protein PA1324"/>
    <property type="match status" value="1"/>
</dbReference>
<dbReference type="Gene3D" id="2.40.10.220">
    <property type="entry name" value="predicted glycosyltransferase like domains"/>
    <property type="match status" value="1"/>
</dbReference>
<reference evidence="8" key="1">
    <citation type="submission" date="2020-05" db="EMBL/GenBank/DDBJ databases">
        <authorList>
            <person name="Chiriac C."/>
            <person name="Salcher M."/>
            <person name="Ghai R."/>
            <person name="Kavagutti S V."/>
        </authorList>
    </citation>
    <scope>NUCLEOTIDE SEQUENCE</scope>
</reference>
<dbReference type="Gene3D" id="3.90.550.10">
    <property type="entry name" value="Spore Coat Polysaccharide Biosynthesis Protein SpsA, Chain A"/>
    <property type="match status" value="1"/>
</dbReference>
<evidence type="ECO:0000259" key="7">
    <source>
        <dbReference type="Pfam" id="PF17210"/>
    </source>
</evidence>
<feature type="transmembrane region" description="Helical" evidence="5">
    <location>
        <begin position="425"/>
        <end position="442"/>
    </location>
</feature>
<name>A0A6J7CKE9_9ZZZZ</name>
<keyword evidence="5" id="KW-0812">Transmembrane</keyword>
<feature type="transmembrane region" description="Helical" evidence="5">
    <location>
        <begin position="992"/>
        <end position="1011"/>
    </location>
</feature>
<evidence type="ECO:0000256" key="5">
    <source>
        <dbReference type="SAM" id="Phobius"/>
    </source>
</evidence>
<dbReference type="InterPro" id="IPR029044">
    <property type="entry name" value="Nucleotide-diphossugar_trans"/>
</dbReference>
<feature type="compositionally biased region" description="Low complexity" evidence="4">
    <location>
        <begin position="656"/>
        <end position="741"/>
    </location>
</feature>
<dbReference type="Gene3D" id="2.60.40.10">
    <property type="entry name" value="Immunoglobulins"/>
    <property type="match status" value="1"/>
</dbReference>
<keyword evidence="5" id="KW-0472">Membrane</keyword>
<dbReference type="Pfam" id="PF17210">
    <property type="entry name" value="SdrD_B"/>
    <property type="match status" value="1"/>
</dbReference>
<comment type="subcellular location">
    <subcellularLocation>
        <location evidence="1">Secreted</location>
    </subcellularLocation>
</comment>
<feature type="transmembrane region" description="Helical" evidence="5">
    <location>
        <begin position="616"/>
        <end position="636"/>
    </location>
</feature>
<sequence>MSQRKKSDPQPRHGIGLDGFVDPQSTSVHRLGQQFGLVALAVGIAYLVWRCGWSLHGAGASVAWWLAVPALVVEVTGLLCVALLVWALWRQPGTMPKIHLVNSSKHANEPDYDVAIVATGRSLEDLRATLVALHLDPLRPDALVIDHSRRLEVARLAAEFDANFRVPHASDTTGLATAAAASRRQFILLLDAGDILAAGAARSLAQWMTNDRVAAVQGVVTASHGDSAEHGPDGRHDLTFERIGLNPALGARGTGIVTGSGALIRRSALEGINLTDRPRYRVLWELMPQFATRGTLVIAASGPAVVAEKPLTSAPAVAADRRSRADAGWHLLTGSHGALRARGLHRRDRMALAAWAVRSIDGLRRAGLAGVVLGALLAGRAPFAADPSALLYLWLPAFVLASVSLALLSGGALRPGDRLRGSVRAVGLPVGFVVAISSVLVIRGISDRFTHALHPLDHNVQIGLSAVSLWLLAGSLDSLRLLARRRQNRRAMRLGASGTGRLGELDVYVSDLTMLGAGLLADHAVDVGEHLQLSFSVPSETGITSLQVPCTVRNVRPDLLSAWRIGVEFNDVDSYALNTLAECCAVLPARGVFAGEQPLSGQLDDNPSAKLGPRRIALQVAALLALAGVVSSTAPINAEASAPSIRLVSGVVVDTSDPPVPPSATTTAGAPGSAGPDATTVVGIGTGTDDTSPSGSSPTDTSPTGTSPTDTVPDGSSPAEPATPTDPAATVPTSSTMPSGSGDAGGPGMSGITVIGVCSLDAGDDLTFGTSDDTYGATVSTITDALGHYTLALDGLACWVSIEPPALPLRAAFSTGGPSIGEAMLVDFGHPGAVSMRPVLVDRPMNPVSVSPAAAGSETAVLGDRVWIDQNSDGTQQPNEAGVAGATVTLYGATGTTLGTTSTGTDGRFSFTRLASGMYSLGVSNLPAGLRVPHVDPLTSRTPLVAVRDGEQMSSADVGVVQTAAGALEPIVLPTPNAHQLNVPGGSSPSELPTLLIILMAAFLGGSVLFASTQPIRGRRPISR</sequence>
<evidence type="ECO:0000259" key="6">
    <source>
        <dbReference type="Pfam" id="PF07238"/>
    </source>
</evidence>
<feature type="transmembrane region" description="Helical" evidence="5">
    <location>
        <begin position="391"/>
        <end position="413"/>
    </location>
</feature>
<organism evidence="8">
    <name type="scientific">freshwater metagenome</name>
    <dbReference type="NCBI Taxonomy" id="449393"/>
    <lineage>
        <taxon>unclassified sequences</taxon>
        <taxon>metagenomes</taxon>
        <taxon>ecological metagenomes</taxon>
    </lineage>
</organism>
<accession>A0A6J7CKE9</accession>
<feature type="transmembrane region" description="Helical" evidence="5">
    <location>
        <begin position="62"/>
        <end position="89"/>
    </location>
</feature>
<dbReference type="Pfam" id="PF07238">
    <property type="entry name" value="PilZ"/>
    <property type="match status" value="1"/>
</dbReference>
<dbReference type="AlphaFoldDB" id="A0A6J7CKE9"/>
<protein>
    <submittedName>
        <fullName evidence="8">Unannotated protein</fullName>
    </submittedName>
</protein>
<evidence type="ECO:0000256" key="2">
    <source>
        <dbReference type="ARBA" id="ARBA00022525"/>
    </source>
</evidence>
<dbReference type="InterPro" id="IPR033764">
    <property type="entry name" value="Sdr_B"/>
</dbReference>
<dbReference type="SUPFAM" id="SSF53448">
    <property type="entry name" value="Nucleotide-diphospho-sugar transferases"/>
    <property type="match status" value="1"/>
</dbReference>
<dbReference type="GO" id="GO:0035438">
    <property type="term" value="F:cyclic-di-GMP binding"/>
    <property type="evidence" value="ECO:0007669"/>
    <property type="project" value="InterPro"/>
</dbReference>
<feature type="transmembrane region" description="Helical" evidence="5">
    <location>
        <begin position="35"/>
        <end position="56"/>
    </location>
</feature>
<feature type="transmembrane region" description="Helical" evidence="5">
    <location>
        <begin position="462"/>
        <end position="483"/>
    </location>
</feature>
<evidence type="ECO:0000256" key="3">
    <source>
        <dbReference type="ARBA" id="ARBA00022729"/>
    </source>
</evidence>
<dbReference type="EMBL" id="CAFBLP010000001">
    <property type="protein sequence ID" value="CAB4857424.1"/>
    <property type="molecule type" value="Genomic_DNA"/>
</dbReference>
<feature type="domain" description="PilZ" evidence="6">
    <location>
        <begin position="484"/>
        <end position="584"/>
    </location>
</feature>
<keyword evidence="3" id="KW-0732">Signal</keyword>
<keyword evidence="2" id="KW-0964">Secreted</keyword>
<keyword evidence="5" id="KW-1133">Transmembrane helix</keyword>
<feature type="domain" description="SD-repeat containing protein B" evidence="7">
    <location>
        <begin position="861"/>
        <end position="932"/>
    </location>
</feature>
<gene>
    <name evidence="8" type="ORF">UFOPK3376_00055</name>
</gene>
<dbReference type="InterPro" id="IPR009875">
    <property type="entry name" value="PilZ_domain"/>
</dbReference>
<dbReference type="InterPro" id="IPR013783">
    <property type="entry name" value="Ig-like_fold"/>
</dbReference>
<evidence type="ECO:0000256" key="4">
    <source>
        <dbReference type="SAM" id="MobiDB-lite"/>
    </source>
</evidence>
<feature type="transmembrane region" description="Helical" evidence="5">
    <location>
        <begin position="366"/>
        <end position="385"/>
    </location>
</feature>